<dbReference type="GO" id="GO:0051539">
    <property type="term" value="F:4 iron, 4 sulfur cluster binding"/>
    <property type="evidence" value="ECO:0007669"/>
    <property type="project" value="UniProtKB-KW"/>
</dbReference>
<dbReference type="EMBL" id="JAUEPN010000007">
    <property type="protein sequence ID" value="KAK3292159.1"/>
    <property type="molecule type" value="Genomic_DNA"/>
</dbReference>
<keyword evidence="2" id="KW-0408">Iron</keyword>
<dbReference type="GeneID" id="87845146"/>
<keyword evidence="4" id="KW-1185">Reference proteome</keyword>
<dbReference type="PANTHER" id="PTHR21339:SF0">
    <property type="entry name" value="S-ADENOSYLMETHIONINE-DEPENDENT NUCLEOTIDE DEHYDRATASE RSAD2"/>
    <property type="match status" value="1"/>
</dbReference>
<dbReference type="PANTHER" id="PTHR21339">
    <property type="entry name" value="RADICAL S-ADENOSYL METHIONINE DOMAIN-CONTAINING PROTEIN 2"/>
    <property type="match status" value="1"/>
</dbReference>
<organism evidence="3 4">
    <name type="scientific">Chaetomium fimeti</name>
    <dbReference type="NCBI Taxonomy" id="1854472"/>
    <lineage>
        <taxon>Eukaryota</taxon>
        <taxon>Fungi</taxon>
        <taxon>Dikarya</taxon>
        <taxon>Ascomycota</taxon>
        <taxon>Pezizomycotina</taxon>
        <taxon>Sordariomycetes</taxon>
        <taxon>Sordariomycetidae</taxon>
        <taxon>Sordariales</taxon>
        <taxon>Chaetomiaceae</taxon>
        <taxon>Chaetomium</taxon>
    </lineage>
</organism>
<dbReference type="InterPro" id="IPR051196">
    <property type="entry name" value="RSAD2/Viperin_antiviral"/>
</dbReference>
<keyword evidence="2" id="KW-0411">Iron-sulfur</keyword>
<dbReference type="RefSeq" id="XP_062655673.1">
    <property type="nucleotide sequence ID" value="XM_062808198.1"/>
</dbReference>
<reference evidence="3" key="1">
    <citation type="journal article" date="2023" name="Mol. Phylogenet. Evol.">
        <title>Genome-scale phylogeny and comparative genomics of the fungal order Sordariales.</title>
        <authorList>
            <person name="Hensen N."/>
            <person name="Bonometti L."/>
            <person name="Westerberg I."/>
            <person name="Brannstrom I.O."/>
            <person name="Guillou S."/>
            <person name="Cros-Aarteil S."/>
            <person name="Calhoun S."/>
            <person name="Haridas S."/>
            <person name="Kuo A."/>
            <person name="Mondo S."/>
            <person name="Pangilinan J."/>
            <person name="Riley R."/>
            <person name="LaButti K."/>
            <person name="Andreopoulos B."/>
            <person name="Lipzen A."/>
            <person name="Chen C."/>
            <person name="Yan M."/>
            <person name="Daum C."/>
            <person name="Ng V."/>
            <person name="Clum A."/>
            <person name="Steindorff A."/>
            <person name="Ohm R.A."/>
            <person name="Martin F."/>
            <person name="Silar P."/>
            <person name="Natvig D.O."/>
            <person name="Lalanne C."/>
            <person name="Gautier V."/>
            <person name="Ament-Velasquez S.L."/>
            <person name="Kruys A."/>
            <person name="Hutchinson M.I."/>
            <person name="Powell A.J."/>
            <person name="Barry K."/>
            <person name="Miller A.N."/>
            <person name="Grigoriev I.V."/>
            <person name="Debuchy R."/>
            <person name="Gladieux P."/>
            <person name="Hiltunen Thoren M."/>
            <person name="Johannesson H."/>
        </authorList>
    </citation>
    <scope>NUCLEOTIDE SEQUENCE</scope>
    <source>
        <strain evidence="3">CBS 168.71</strain>
    </source>
</reference>
<evidence type="ECO:0000313" key="3">
    <source>
        <dbReference type="EMBL" id="KAK3292159.1"/>
    </source>
</evidence>
<proteinExistence type="predicted"/>
<comment type="cofactor">
    <cofactor evidence="1">
        <name>[4Fe-4S] cluster</name>
        <dbReference type="ChEBI" id="CHEBI:49883"/>
    </cofactor>
</comment>
<keyword evidence="2" id="KW-0479">Metal-binding</keyword>
<dbReference type="Proteomes" id="UP001278766">
    <property type="component" value="Unassembled WGS sequence"/>
</dbReference>
<evidence type="ECO:0000256" key="1">
    <source>
        <dbReference type="ARBA" id="ARBA00001966"/>
    </source>
</evidence>
<protein>
    <submittedName>
        <fullName evidence="3">Uncharacterized protein</fullName>
    </submittedName>
</protein>
<evidence type="ECO:0000256" key="2">
    <source>
        <dbReference type="ARBA" id="ARBA00022485"/>
    </source>
</evidence>
<reference evidence="3" key="2">
    <citation type="submission" date="2023-06" db="EMBL/GenBank/DDBJ databases">
        <authorList>
            <consortium name="Lawrence Berkeley National Laboratory"/>
            <person name="Haridas S."/>
            <person name="Hensen N."/>
            <person name="Bonometti L."/>
            <person name="Westerberg I."/>
            <person name="Brannstrom I.O."/>
            <person name="Guillou S."/>
            <person name="Cros-Aarteil S."/>
            <person name="Calhoun S."/>
            <person name="Kuo A."/>
            <person name="Mondo S."/>
            <person name="Pangilinan J."/>
            <person name="Riley R."/>
            <person name="Labutti K."/>
            <person name="Andreopoulos B."/>
            <person name="Lipzen A."/>
            <person name="Chen C."/>
            <person name="Yanf M."/>
            <person name="Daum C."/>
            <person name="Ng V."/>
            <person name="Clum A."/>
            <person name="Steindorff A."/>
            <person name="Ohm R."/>
            <person name="Martin F."/>
            <person name="Silar P."/>
            <person name="Natvig D."/>
            <person name="Lalanne C."/>
            <person name="Gautier V."/>
            <person name="Ament-Velasquez S.L."/>
            <person name="Kruys A."/>
            <person name="Hutchinson M.I."/>
            <person name="Powell A.J."/>
            <person name="Barry K."/>
            <person name="Miller A.N."/>
            <person name="Grigoriev I.V."/>
            <person name="Debuchy R."/>
            <person name="Gladieux P."/>
            <person name="Thoren M.H."/>
            <person name="Johannesson H."/>
        </authorList>
    </citation>
    <scope>NUCLEOTIDE SEQUENCE</scope>
    <source>
        <strain evidence="3">CBS 168.71</strain>
    </source>
</reference>
<keyword evidence="2" id="KW-0004">4Fe-4S</keyword>
<sequence>MPRDYQLLFRIPFIQRSKTNVPGSPALRLLAGSGMRKINFASGEPFLHPEVLGAMVNYSKVELGLESPTVAGSTGGVPFKLNTIRQHAQRGRGYERAKRGAATVPLGAECFQVLIVRGWNDSAATLRNGHEFAISNVGV</sequence>
<name>A0AAE0LPH2_9PEZI</name>
<accession>A0AAE0LPH2</accession>
<evidence type="ECO:0000313" key="4">
    <source>
        <dbReference type="Proteomes" id="UP001278766"/>
    </source>
</evidence>
<comment type="caution">
    <text evidence="3">The sequence shown here is derived from an EMBL/GenBank/DDBJ whole genome shotgun (WGS) entry which is preliminary data.</text>
</comment>
<gene>
    <name evidence="3" type="ORF">B0H64DRAFT_477348</name>
</gene>
<dbReference type="AlphaFoldDB" id="A0AAE0LPH2"/>